<dbReference type="EMBL" id="UINC01006208">
    <property type="protein sequence ID" value="SVA26150.1"/>
    <property type="molecule type" value="Genomic_DNA"/>
</dbReference>
<protein>
    <recommendedName>
        <fullName evidence="2">Short-chain dehydrogenase</fullName>
    </recommendedName>
</protein>
<dbReference type="InterPro" id="IPR036291">
    <property type="entry name" value="NAD(P)-bd_dom_sf"/>
</dbReference>
<dbReference type="GO" id="GO:0016616">
    <property type="term" value="F:oxidoreductase activity, acting on the CH-OH group of donors, NAD or NADP as acceptor"/>
    <property type="evidence" value="ECO:0007669"/>
    <property type="project" value="TreeGrafter"/>
</dbReference>
<dbReference type="InterPro" id="IPR002347">
    <property type="entry name" value="SDR_fam"/>
</dbReference>
<proteinExistence type="predicted"/>
<reference evidence="1" key="1">
    <citation type="submission" date="2018-05" db="EMBL/GenBank/DDBJ databases">
        <authorList>
            <person name="Lanie J.A."/>
            <person name="Ng W.-L."/>
            <person name="Kazmierczak K.M."/>
            <person name="Andrzejewski T.M."/>
            <person name="Davidsen T.M."/>
            <person name="Wayne K.J."/>
            <person name="Tettelin H."/>
            <person name="Glass J.I."/>
            <person name="Rusch D."/>
            <person name="Podicherti R."/>
            <person name="Tsui H.-C.T."/>
            <person name="Winkler M.E."/>
        </authorList>
    </citation>
    <scope>NUCLEOTIDE SEQUENCE</scope>
</reference>
<dbReference type="PANTHER" id="PTHR45458">
    <property type="entry name" value="SHORT-CHAIN DEHYDROGENASE/REDUCTASE SDR"/>
    <property type="match status" value="1"/>
</dbReference>
<name>A0A381UD96_9ZZZZ</name>
<sequence>MSYTSLRPYVAIIIAIFFSLQGFTYARDSLVSNALASPNPERPTVLITGSNRGIGFALVTHYSKDGWNVIATCRNPNQAEDLKTLSKNFSNIFIEEMDVTDLGEITHLAQKYKNIPIDILINNAGILGNLTKQSFGELDYELFQKVMAVNAFGPLKVAEIFAENVAISDQKKIVSITSGLGSMAIMGNSERFYFYRMSKSALNMGVLALNASLKSKGIIAALISPGMVDTQLLDESGYRGNNKVSPEESAAGLVKVIDGISLETMKKTRGRPTNFDEMILPW</sequence>
<organism evidence="1">
    <name type="scientific">marine metagenome</name>
    <dbReference type="NCBI Taxonomy" id="408172"/>
    <lineage>
        <taxon>unclassified sequences</taxon>
        <taxon>metagenomes</taxon>
        <taxon>ecological metagenomes</taxon>
    </lineage>
</organism>
<accession>A0A381UD96</accession>
<dbReference type="PRINTS" id="PR00081">
    <property type="entry name" value="GDHRDH"/>
</dbReference>
<gene>
    <name evidence="1" type="ORF">METZ01_LOCUS79004</name>
</gene>
<dbReference type="Gene3D" id="3.40.50.720">
    <property type="entry name" value="NAD(P)-binding Rossmann-like Domain"/>
    <property type="match status" value="1"/>
</dbReference>
<evidence type="ECO:0000313" key="1">
    <source>
        <dbReference type="EMBL" id="SVA26150.1"/>
    </source>
</evidence>
<dbReference type="PANTHER" id="PTHR45458:SF1">
    <property type="entry name" value="SHORT CHAIN DEHYDROGENASE"/>
    <property type="match status" value="1"/>
</dbReference>
<dbReference type="AlphaFoldDB" id="A0A381UD96"/>
<dbReference type="InterPro" id="IPR052184">
    <property type="entry name" value="SDR_enzymes"/>
</dbReference>
<dbReference type="SUPFAM" id="SSF51735">
    <property type="entry name" value="NAD(P)-binding Rossmann-fold domains"/>
    <property type="match status" value="1"/>
</dbReference>
<dbReference type="CDD" id="cd05325">
    <property type="entry name" value="carb_red_sniffer_like_SDR_c"/>
    <property type="match status" value="1"/>
</dbReference>
<dbReference type="Pfam" id="PF00106">
    <property type="entry name" value="adh_short"/>
    <property type="match status" value="1"/>
</dbReference>
<evidence type="ECO:0008006" key="2">
    <source>
        <dbReference type="Google" id="ProtNLM"/>
    </source>
</evidence>